<evidence type="ECO:0000259" key="1">
    <source>
        <dbReference type="Pfam" id="PF16408"/>
    </source>
</evidence>
<dbReference type="InterPro" id="IPR033430">
    <property type="entry name" value="DUF5121"/>
</dbReference>
<dbReference type="PROSITE" id="PS51257">
    <property type="entry name" value="PROKAR_LIPOPROTEIN"/>
    <property type="match status" value="1"/>
</dbReference>
<name>A0ABW3RMA1_9SPHI</name>
<sequence length="444" mass="49037">MKKLVNYLTLSVLFTLLFSCKEDELIVPYGAGEPTIEIVKLPTASLFGDSLQYTVNVADKSVDLSTLKVQLLFSEEVVSEKTIRTKDAGEYSGKLFVPFMKNIPNGTAVLKFTLQNVQMVNKVEEKVLTLSRPDFPYLNFISEGKTYRMNKVAPNKYEVTDEFLMKAPGYIESPAVGEFGNKIQFGWENKAVTQGINAVIPFSNSFDGQYTISFNTLTYAASPFIRYAINDTDMEMVADDLYAVDLTVAKDEELVFEGIPNLNEWFIDEDYFRKDGDKYLSNVISGKYRYIANFAKKSIKVEAMNGDALARLNADGTGAIWIIGEGIGQPTVADNQVGWNPDNALCMAPMGGKKYQVTVVAGQSINTDNINFKFFHEKGWNGEFKNTDLTTTSDVVLVGNGTNGRDPGNLGLVAGKKLDAGATYVFVVDLSEGNNKAKLTVTKK</sequence>
<feature type="domain" description="DUF5016" evidence="1">
    <location>
        <begin position="2"/>
        <end position="119"/>
    </location>
</feature>
<protein>
    <submittedName>
        <fullName evidence="4">DUF5125 domain-containing protein</fullName>
    </submittedName>
</protein>
<evidence type="ECO:0000313" key="5">
    <source>
        <dbReference type="Proteomes" id="UP001597205"/>
    </source>
</evidence>
<feature type="domain" description="DUF5121" evidence="3">
    <location>
        <begin position="315"/>
        <end position="430"/>
    </location>
</feature>
<dbReference type="Pfam" id="PF17165">
    <property type="entry name" value="DUF5121"/>
    <property type="match status" value="1"/>
</dbReference>
<dbReference type="Pfam" id="PF16408">
    <property type="entry name" value="DUF5016"/>
    <property type="match status" value="1"/>
</dbReference>
<dbReference type="InterPro" id="IPR032184">
    <property type="entry name" value="DUF5016"/>
</dbReference>
<dbReference type="RefSeq" id="WP_380896588.1">
    <property type="nucleotide sequence ID" value="NZ_JBHTKY010000015.1"/>
</dbReference>
<keyword evidence="5" id="KW-1185">Reference proteome</keyword>
<evidence type="ECO:0000259" key="3">
    <source>
        <dbReference type="Pfam" id="PF17165"/>
    </source>
</evidence>
<dbReference type="Proteomes" id="UP001597205">
    <property type="component" value="Unassembled WGS sequence"/>
</dbReference>
<feature type="domain" description="DUF5125" evidence="2">
    <location>
        <begin position="128"/>
        <end position="307"/>
    </location>
</feature>
<dbReference type="EMBL" id="JBHTKY010000015">
    <property type="protein sequence ID" value="MFD1166143.1"/>
    <property type="molecule type" value="Genomic_DNA"/>
</dbReference>
<dbReference type="InterPro" id="IPR033429">
    <property type="entry name" value="DUF5125"/>
</dbReference>
<organism evidence="4 5">
    <name type="scientific">Sphingobacterium daejeonense</name>
    <dbReference type="NCBI Taxonomy" id="371142"/>
    <lineage>
        <taxon>Bacteria</taxon>
        <taxon>Pseudomonadati</taxon>
        <taxon>Bacteroidota</taxon>
        <taxon>Sphingobacteriia</taxon>
        <taxon>Sphingobacteriales</taxon>
        <taxon>Sphingobacteriaceae</taxon>
        <taxon>Sphingobacterium</taxon>
    </lineage>
</organism>
<dbReference type="Pfam" id="PF17163">
    <property type="entry name" value="DUF5125"/>
    <property type="match status" value="1"/>
</dbReference>
<evidence type="ECO:0000259" key="2">
    <source>
        <dbReference type="Pfam" id="PF17163"/>
    </source>
</evidence>
<accession>A0ABW3RMA1</accession>
<comment type="caution">
    <text evidence="4">The sequence shown here is derived from an EMBL/GenBank/DDBJ whole genome shotgun (WGS) entry which is preliminary data.</text>
</comment>
<evidence type="ECO:0000313" key="4">
    <source>
        <dbReference type="EMBL" id="MFD1166143.1"/>
    </source>
</evidence>
<gene>
    <name evidence="4" type="ORF">ACFQ2C_11050</name>
</gene>
<proteinExistence type="predicted"/>
<reference evidence="5" key="1">
    <citation type="journal article" date="2019" name="Int. J. Syst. Evol. Microbiol.">
        <title>The Global Catalogue of Microorganisms (GCM) 10K type strain sequencing project: providing services to taxonomists for standard genome sequencing and annotation.</title>
        <authorList>
            <consortium name="The Broad Institute Genomics Platform"/>
            <consortium name="The Broad Institute Genome Sequencing Center for Infectious Disease"/>
            <person name="Wu L."/>
            <person name="Ma J."/>
        </authorList>
    </citation>
    <scope>NUCLEOTIDE SEQUENCE [LARGE SCALE GENOMIC DNA]</scope>
    <source>
        <strain evidence="5">CCUG 52468</strain>
    </source>
</reference>